<dbReference type="Proteomes" id="UP001443914">
    <property type="component" value="Unassembled WGS sequence"/>
</dbReference>
<comment type="caution">
    <text evidence="1">The sequence shown here is derived from an EMBL/GenBank/DDBJ whole genome shotgun (WGS) entry which is preliminary data.</text>
</comment>
<dbReference type="AlphaFoldDB" id="A0AAW1KEH5"/>
<proteinExistence type="predicted"/>
<keyword evidence="2" id="KW-1185">Reference proteome</keyword>
<gene>
    <name evidence="1" type="ORF">RND81_06G216900</name>
</gene>
<evidence type="ECO:0000313" key="1">
    <source>
        <dbReference type="EMBL" id="KAK9716189.1"/>
    </source>
</evidence>
<protein>
    <submittedName>
        <fullName evidence="1">Uncharacterized protein</fullName>
    </submittedName>
</protein>
<sequence>MSVSTKFPYQKLHQNVIFQEQDDNEVPRISITKRQSSSRISWSTRLRRLRLRKNIRGFRKLFKIRRVKVVRVSWAKIMKRLKESRSHFGDLFAGNYLFMQVNPAFFNNKTYLSHHNHHVNH</sequence>
<accession>A0AAW1KEH5</accession>
<evidence type="ECO:0000313" key="2">
    <source>
        <dbReference type="Proteomes" id="UP001443914"/>
    </source>
</evidence>
<organism evidence="1 2">
    <name type="scientific">Saponaria officinalis</name>
    <name type="common">Common soapwort</name>
    <name type="synonym">Lychnis saponaria</name>
    <dbReference type="NCBI Taxonomy" id="3572"/>
    <lineage>
        <taxon>Eukaryota</taxon>
        <taxon>Viridiplantae</taxon>
        <taxon>Streptophyta</taxon>
        <taxon>Embryophyta</taxon>
        <taxon>Tracheophyta</taxon>
        <taxon>Spermatophyta</taxon>
        <taxon>Magnoliopsida</taxon>
        <taxon>eudicotyledons</taxon>
        <taxon>Gunneridae</taxon>
        <taxon>Pentapetalae</taxon>
        <taxon>Caryophyllales</taxon>
        <taxon>Caryophyllaceae</taxon>
        <taxon>Caryophylleae</taxon>
        <taxon>Saponaria</taxon>
    </lineage>
</organism>
<dbReference type="PANTHER" id="PTHR36795:SF2">
    <property type="entry name" value="OS01G0938400 PROTEIN"/>
    <property type="match status" value="1"/>
</dbReference>
<dbReference type="EMBL" id="JBDFQZ010000006">
    <property type="protein sequence ID" value="KAK9716189.1"/>
    <property type="molecule type" value="Genomic_DNA"/>
</dbReference>
<name>A0AAW1KEH5_SAPOF</name>
<reference evidence="1" key="1">
    <citation type="submission" date="2024-03" db="EMBL/GenBank/DDBJ databases">
        <title>WGS assembly of Saponaria officinalis var. Norfolk2.</title>
        <authorList>
            <person name="Jenkins J."/>
            <person name="Shu S."/>
            <person name="Grimwood J."/>
            <person name="Barry K."/>
            <person name="Goodstein D."/>
            <person name="Schmutz J."/>
            <person name="Leebens-Mack J."/>
            <person name="Osbourn A."/>
        </authorList>
    </citation>
    <scope>NUCLEOTIDE SEQUENCE [LARGE SCALE GENOMIC DNA]</scope>
    <source>
        <strain evidence="1">JIC</strain>
    </source>
</reference>
<dbReference type="PANTHER" id="PTHR36795">
    <property type="entry name" value="OS01G0938400 PROTEIN"/>
    <property type="match status" value="1"/>
</dbReference>